<keyword evidence="2" id="KW-1185">Reference proteome</keyword>
<dbReference type="Proteomes" id="UP000325672">
    <property type="component" value="Unassembled WGS sequence"/>
</dbReference>
<sequence>MRQIVRCPSVCSAMTHPIFPSERIHPVHSTRIETSLVRGREKPHDMEGTCPKLQRNGGDAGWCDWSRPSPPLWLVMYRHTHREIVPYRTIRRSTILGCKYLPCTRTDASRFLYRTSNRIQGEGLYDMTPQRLVVLLIMRPLDSCPEGRTANPQYAA</sequence>
<proteinExistence type="predicted"/>
<dbReference type="GeneID" id="43648269"/>
<dbReference type="AlphaFoldDB" id="A0A5N6SV93"/>
<organism evidence="1 2">
    <name type="scientific">Aspergillus pseudotamarii</name>
    <dbReference type="NCBI Taxonomy" id="132259"/>
    <lineage>
        <taxon>Eukaryota</taxon>
        <taxon>Fungi</taxon>
        <taxon>Dikarya</taxon>
        <taxon>Ascomycota</taxon>
        <taxon>Pezizomycotina</taxon>
        <taxon>Eurotiomycetes</taxon>
        <taxon>Eurotiomycetidae</taxon>
        <taxon>Eurotiales</taxon>
        <taxon>Aspergillaceae</taxon>
        <taxon>Aspergillus</taxon>
        <taxon>Aspergillus subgen. Circumdati</taxon>
    </lineage>
</organism>
<dbReference type="RefSeq" id="XP_031913723.1">
    <property type="nucleotide sequence ID" value="XM_032064059.1"/>
</dbReference>
<protein>
    <submittedName>
        <fullName evidence="1">Uncharacterized protein</fullName>
    </submittedName>
</protein>
<name>A0A5N6SV93_ASPPS</name>
<accession>A0A5N6SV93</accession>
<evidence type="ECO:0000313" key="2">
    <source>
        <dbReference type="Proteomes" id="UP000325672"/>
    </source>
</evidence>
<gene>
    <name evidence="1" type="ORF">BDV38DRAFT_86194</name>
</gene>
<reference evidence="1 2" key="1">
    <citation type="submission" date="2019-04" db="EMBL/GenBank/DDBJ databases">
        <title>Friends and foes A comparative genomics study of 23 Aspergillus species from section Flavi.</title>
        <authorList>
            <consortium name="DOE Joint Genome Institute"/>
            <person name="Kjaerbolling I."/>
            <person name="Vesth T."/>
            <person name="Frisvad J.C."/>
            <person name="Nybo J.L."/>
            <person name="Theobald S."/>
            <person name="Kildgaard S."/>
            <person name="Isbrandt T."/>
            <person name="Kuo A."/>
            <person name="Sato A."/>
            <person name="Lyhne E.K."/>
            <person name="Kogle M.E."/>
            <person name="Wiebenga A."/>
            <person name="Kun R.S."/>
            <person name="Lubbers R.J."/>
            <person name="Makela M.R."/>
            <person name="Barry K."/>
            <person name="Chovatia M."/>
            <person name="Clum A."/>
            <person name="Daum C."/>
            <person name="Haridas S."/>
            <person name="He G."/>
            <person name="LaButti K."/>
            <person name="Lipzen A."/>
            <person name="Mondo S."/>
            <person name="Riley R."/>
            <person name="Salamov A."/>
            <person name="Simmons B.A."/>
            <person name="Magnuson J.K."/>
            <person name="Henrissat B."/>
            <person name="Mortensen U.H."/>
            <person name="Larsen T.O."/>
            <person name="Devries R.P."/>
            <person name="Grigoriev I.V."/>
            <person name="Machida M."/>
            <person name="Baker S.E."/>
            <person name="Andersen M.R."/>
        </authorList>
    </citation>
    <scope>NUCLEOTIDE SEQUENCE [LARGE SCALE GENOMIC DNA]</scope>
    <source>
        <strain evidence="1 2">CBS 117625</strain>
    </source>
</reference>
<dbReference type="EMBL" id="ML743576">
    <property type="protein sequence ID" value="KAE8137660.1"/>
    <property type="molecule type" value="Genomic_DNA"/>
</dbReference>
<evidence type="ECO:0000313" key="1">
    <source>
        <dbReference type="EMBL" id="KAE8137660.1"/>
    </source>
</evidence>